<organism evidence="1 2">
    <name type="scientific">Agrobacterium deltaense Zutra 3/1</name>
    <dbReference type="NCBI Taxonomy" id="1183427"/>
    <lineage>
        <taxon>Bacteria</taxon>
        <taxon>Pseudomonadati</taxon>
        <taxon>Pseudomonadota</taxon>
        <taxon>Alphaproteobacteria</taxon>
        <taxon>Hyphomicrobiales</taxon>
        <taxon>Rhizobiaceae</taxon>
        <taxon>Rhizobium/Agrobacterium group</taxon>
        <taxon>Agrobacterium</taxon>
    </lineage>
</organism>
<sequence length="96" mass="10139">MTKAQSCLTTIRKLSQVLEAVKRMPAKSVLAKVPKYVSGVEILDRAHPAFVFVLEKGACVAATAKACILRLAECADTCPPAMMPMTSVPSGGGRYG</sequence>
<evidence type="ECO:0000313" key="1">
    <source>
        <dbReference type="EMBL" id="CUX59747.1"/>
    </source>
</evidence>
<accession>A0A1S7RZA6</accession>
<dbReference type="AlphaFoldDB" id="A0A1S7RZA6"/>
<gene>
    <name evidence="1" type="ORF">AGR7C_Lc80130</name>
</gene>
<protein>
    <submittedName>
        <fullName evidence="1">Uncharacterized protein</fullName>
    </submittedName>
</protein>
<evidence type="ECO:0000313" key="2">
    <source>
        <dbReference type="Proteomes" id="UP000191987"/>
    </source>
</evidence>
<reference evidence="1 2" key="1">
    <citation type="submission" date="2016-01" db="EMBL/GenBank/DDBJ databases">
        <authorList>
            <person name="Oliw E.H."/>
        </authorList>
    </citation>
    <scope>NUCLEOTIDE SEQUENCE [LARGE SCALE GENOMIC DNA]</scope>
    <source>
        <strain evidence="1 2">Zutra 3-1</strain>
    </source>
</reference>
<dbReference type="Proteomes" id="UP000191987">
    <property type="component" value="Unassembled WGS sequence"/>
</dbReference>
<dbReference type="EMBL" id="FBWG01000047">
    <property type="protein sequence ID" value="CUX59747.1"/>
    <property type="molecule type" value="Genomic_DNA"/>
</dbReference>
<proteinExistence type="predicted"/>
<name>A0A1S7RZA6_9HYPH</name>